<evidence type="ECO:0000313" key="4">
    <source>
        <dbReference type="Proteomes" id="UP000476064"/>
    </source>
</evidence>
<dbReference type="Gene3D" id="3.40.50.300">
    <property type="entry name" value="P-loop containing nucleotide triphosphate hydrolases"/>
    <property type="match status" value="1"/>
</dbReference>
<dbReference type="Pfam" id="PF13469">
    <property type="entry name" value="Sulfotransfer_3"/>
    <property type="match status" value="1"/>
</dbReference>
<dbReference type="AlphaFoldDB" id="A0A6C0FXB1"/>
<dbReference type="KEGG" id="plyc:GXP70_08135"/>
<dbReference type="Proteomes" id="UP000476064">
    <property type="component" value="Chromosome"/>
</dbReference>
<sequence length="416" mass="47363">MISPDGTNLVFLLCTPRSGSSLVTTMLQNHSHVFATQEMWFLMGLQDMKLAPPRPYGGTGIIRRFYNGIVPEQTYEQACRAFALQIYNGLLRSGDARLVVDKSPRYYCILEFLDRLFPQAKRIWLIRNPLAVIASYKKVYGSKGGADGFHIGADPASQTFNMKMTDVTVGLFRYHRYFSAEHASTYKLYYERLVDAPREELERLCAFIGIAYEEGIERYGDYADTGKSDLYYSMGVGDPFLSDHREAHRDSVDSWKTVLDKNEIEHSCRLLGAAIFRELGYGKELDEAERITGIKFEDGPDTDHLNRRTKQLVDATGLQWIDAYQCRTDDAAIREEATAAGEPAMDQAHSEALRLRMALRTLEQRLAGSYNAQQQLRTELHAYRSKIARLKAIVPFGRRLSKWMNHYISSSSGVKR</sequence>
<name>A0A6C0FXB1_9BACL</name>
<organism evidence="3 4">
    <name type="scientific">Paenibacillus lycopersici</name>
    <dbReference type="NCBI Taxonomy" id="2704462"/>
    <lineage>
        <taxon>Bacteria</taxon>
        <taxon>Bacillati</taxon>
        <taxon>Bacillota</taxon>
        <taxon>Bacilli</taxon>
        <taxon>Bacillales</taxon>
        <taxon>Paenibacillaceae</taxon>
        <taxon>Paenibacillus</taxon>
    </lineage>
</organism>
<dbReference type="GO" id="GO:0008476">
    <property type="term" value="F:protein-tyrosine sulfotransferase activity"/>
    <property type="evidence" value="ECO:0007669"/>
    <property type="project" value="InterPro"/>
</dbReference>
<evidence type="ECO:0000313" key="3">
    <source>
        <dbReference type="EMBL" id="QHT59924.1"/>
    </source>
</evidence>
<dbReference type="InterPro" id="IPR027417">
    <property type="entry name" value="P-loop_NTPase"/>
</dbReference>
<dbReference type="EMBL" id="CP048209">
    <property type="protein sequence ID" value="QHT59924.1"/>
    <property type="molecule type" value="Genomic_DNA"/>
</dbReference>
<evidence type="ECO:0000256" key="2">
    <source>
        <dbReference type="SAM" id="Coils"/>
    </source>
</evidence>
<gene>
    <name evidence="3" type="ORF">GXP70_08135</name>
</gene>
<dbReference type="PANTHER" id="PTHR12788:SF10">
    <property type="entry name" value="PROTEIN-TYROSINE SULFOTRANSFERASE"/>
    <property type="match status" value="1"/>
</dbReference>
<proteinExistence type="predicted"/>
<reference evidence="3 4" key="1">
    <citation type="submission" date="2020-01" db="EMBL/GenBank/DDBJ databases">
        <title>Paenibacillus sp. nov., isolated from tomato rhizosphere.</title>
        <authorList>
            <person name="Weon H.-Y."/>
            <person name="Lee S.A."/>
        </authorList>
    </citation>
    <scope>NUCLEOTIDE SEQUENCE [LARGE SCALE GENOMIC DNA]</scope>
    <source>
        <strain evidence="3 4">12200R-189</strain>
    </source>
</reference>
<evidence type="ECO:0000256" key="1">
    <source>
        <dbReference type="ARBA" id="ARBA00022679"/>
    </source>
</evidence>
<keyword evidence="2" id="KW-0175">Coiled coil</keyword>
<accession>A0A6C0FXB1</accession>
<keyword evidence="4" id="KW-1185">Reference proteome</keyword>
<protein>
    <submittedName>
        <fullName evidence="3">Sulfotransferase</fullName>
    </submittedName>
</protein>
<dbReference type="PANTHER" id="PTHR12788">
    <property type="entry name" value="PROTEIN-TYROSINE SULFOTRANSFERASE 2"/>
    <property type="match status" value="1"/>
</dbReference>
<dbReference type="InterPro" id="IPR026634">
    <property type="entry name" value="TPST-like"/>
</dbReference>
<keyword evidence="1 3" id="KW-0808">Transferase</keyword>
<dbReference type="RefSeq" id="WP_162355990.1">
    <property type="nucleotide sequence ID" value="NZ_CP048209.1"/>
</dbReference>
<dbReference type="SUPFAM" id="SSF52540">
    <property type="entry name" value="P-loop containing nucleoside triphosphate hydrolases"/>
    <property type="match status" value="1"/>
</dbReference>
<feature type="coiled-coil region" evidence="2">
    <location>
        <begin position="345"/>
        <end position="393"/>
    </location>
</feature>